<reference evidence="1" key="1">
    <citation type="submission" date="2019-01" db="EMBL/GenBank/DDBJ databases">
        <title>Whole Genome Sequencing for Putative Detection of Antimicrobial Resistance and Potential Virulence Factors in Chryseobacterium indologenes isolated from Nile Tilapia in Tanzania.</title>
        <authorList>
            <person name="Mwega E."/>
            <person name="Mutoloki S."/>
            <person name="Mugimba K."/>
            <person name="Colquhoun D."/>
            <person name="Mdegela R."/>
            <person name="Evensen O."/>
            <person name="Wasteson Y."/>
        </authorList>
    </citation>
    <scope>NUCLEOTIDE SEQUENCE [LARGE SCALE GENOMIC DNA]</scope>
    <source>
        <strain evidence="1">StR 01</strain>
    </source>
</reference>
<dbReference type="EMBL" id="CP035532">
    <property type="protein sequence ID" value="QBA23212.1"/>
    <property type="molecule type" value="Genomic_DNA"/>
</dbReference>
<dbReference type="AlphaFoldDB" id="A0A411DS54"/>
<name>A0A411DS54_CHRID</name>
<organism evidence="1">
    <name type="scientific">Chryseobacterium indologenes</name>
    <name type="common">Flavobacterium indologenes</name>
    <dbReference type="NCBI Taxonomy" id="253"/>
    <lineage>
        <taxon>Bacteria</taxon>
        <taxon>Pseudomonadati</taxon>
        <taxon>Bacteroidota</taxon>
        <taxon>Flavobacteriia</taxon>
        <taxon>Flavobacteriales</taxon>
        <taxon>Weeksellaceae</taxon>
        <taxon>Chryseobacterium group</taxon>
        <taxon>Chryseobacterium</taxon>
    </lineage>
</organism>
<evidence type="ECO:0000313" key="1">
    <source>
        <dbReference type="EMBL" id="QBA23212.1"/>
    </source>
</evidence>
<accession>A0A411DS54</accession>
<gene>
    <name evidence="1" type="ORF">EU348_19320</name>
</gene>
<sequence>MIMLANCPNCKNVFEFSDLDIKRRATVRVDGKPHAAWDYRKKCPHCSVELLKKGGFYQREWVVFGQNENK</sequence>
<protein>
    <submittedName>
        <fullName evidence="1">Uncharacterized protein</fullName>
    </submittedName>
</protein>
<proteinExistence type="predicted"/>